<evidence type="ECO:0000256" key="1">
    <source>
        <dbReference type="SAM" id="Phobius"/>
    </source>
</evidence>
<organism evidence="3 4">
    <name type="scientific">Ureibacillus aquaedulcis</name>
    <dbReference type="NCBI Taxonomy" id="3058421"/>
    <lineage>
        <taxon>Bacteria</taxon>
        <taxon>Bacillati</taxon>
        <taxon>Bacillota</taxon>
        <taxon>Bacilli</taxon>
        <taxon>Bacillales</taxon>
        <taxon>Caryophanaceae</taxon>
        <taxon>Ureibacillus</taxon>
    </lineage>
</organism>
<name>A0ABT8GQ26_9BACL</name>
<dbReference type="Proteomes" id="UP001172743">
    <property type="component" value="Unassembled WGS sequence"/>
</dbReference>
<feature type="transmembrane region" description="Helical" evidence="1">
    <location>
        <begin position="115"/>
        <end position="136"/>
    </location>
</feature>
<dbReference type="Pfam" id="PF07853">
    <property type="entry name" value="DUF1648"/>
    <property type="match status" value="1"/>
</dbReference>
<dbReference type="RefSeq" id="WP_301137720.1">
    <property type="nucleotide sequence ID" value="NZ_JAUHTQ010000004.1"/>
</dbReference>
<feature type="transmembrane region" description="Helical" evidence="1">
    <location>
        <begin position="21"/>
        <end position="44"/>
    </location>
</feature>
<gene>
    <name evidence="3" type="ORF">QYB95_07675</name>
</gene>
<proteinExistence type="predicted"/>
<evidence type="ECO:0000259" key="2">
    <source>
        <dbReference type="Pfam" id="PF07853"/>
    </source>
</evidence>
<reference evidence="3" key="1">
    <citation type="submission" date="2023-07" db="EMBL/GenBank/DDBJ databases">
        <title>Ureibacillus sp. isolated from freshwater well.</title>
        <authorList>
            <person name="Kirdat K."/>
            <person name="Bhatt A."/>
            <person name="Teware R."/>
            <person name="Bhavsar Y."/>
            <person name="Yadav A."/>
        </authorList>
    </citation>
    <scope>NUCLEOTIDE SEQUENCE</scope>
    <source>
        <strain evidence="3">BA0131</strain>
    </source>
</reference>
<evidence type="ECO:0000313" key="4">
    <source>
        <dbReference type="Proteomes" id="UP001172743"/>
    </source>
</evidence>
<comment type="caution">
    <text evidence="3">The sequence shown here is derived from an EMBL/GenBank/DDBJ whole genome shotgun (WGS) entry which is preliminary data.</text>
</comment>
<protein>
    <submittedName>
        <fullName evidence="3">DUF1648 domain-containing protein</fullName>
    </submittedName>
</protein>
<dbReference type="EMBL" id="JAUHTQ010000004">
    <property type="protein sequence ID" value="MDN4493411.1"/>
    <property type="molecule type" value="Genomic_DNA"/>
</dbReference>
<keyword evidence="1" id="KW-1133">Transmembrane helix</keyword>
<dbReference type="InterPro" id="IPR012867">
    <property type="entry name" value="DUF1648"/>
</dbReference>
<accession>A0ABT8GQ26</accession>
<sequence>MPNNLPYRPILKLPKTKLEKIMDGIGILFFGAAIIFLMLNWNAIPGQVPAHFNGAGEVDRLGSKYELIILPIIGLFIYALMGLLEKAPHMHNYPERINESNAELFYLHSRKLLNIVKNILLTVFAFLIVQISRVSLGEIDTLSIGFVPIILLVLFGTIGIGLYKQSKIK</sequence>
<feature type="transmembrane region" description="Helical" evidence="1">
    <location>
        <begin position="64"/>
        <end position="84"/>
    </location>
</feature>
<keyword evidence="1" id="KW-0472">Membrane</keyword>
<keyword evidence="4" id="KW-1185">Reference proteome</keyword>
<evidence type="ECO:0000313" key="3">
    <source>
        <dbReference type="EMBL" id="MDN4493411.1"/>
    </source>
</evidence>
<keyword evidence="1" id="KW-0812">Transmembrane</keyword>
<feature type="transmembrane region" description="Helical" evidence="1">
    <location>
        <begin position="142"/>
        <end position="163"/>
    </location>
</feature>
<feature type="domain" description="DUF1648" evidence="2">
    <location>
        <begin position="28"/>
        <end position="74"/>
    </location>
</feature>